<protein>
    <submittedName>
        <fullName evidence="2">Uncharacterized protein</fullName>
    </submittedName>
</protein>
<feature type="signal peptide" evidence="1">
    <location>
        <begin position="1"/>
        <end position="38"/>
    </location>
</feature>
<evidence type="ECO:0000313" key="3">
    <source>
        <dbReference type="Proteomes" id="UP001642540"/>
    </source>
</evidence>
<keyword evidence="3" id="KW-1185">Reference proteome</keyword>
<evidence type="ECO:0000256" key="1">
    <source>
        <dbReference type="SAM" id="SignalP"/>
    </source>
</evidence>
<organism evidence="2 3">
    <name type="scientific">Orchesella dallaii</name>
    <dbReference type="NCBI Taxonomy" id="48710"/>
    <lineage>
        <taxon>Eukaryota</taxon>
        <taxon>Metazoa</taxon>
        <taxon>Ecdysozoa</taxon>
        <taxon>Arthropoda</taxon>
        <taxon>Hexapoda</taxon>
        <taxon>Collembola</taxon>
        <taxon>Entomobryomorpha</taxon>
        <taxon>Entomobryoidea</taxon>
        <taxon>Orchesellidae</taxon>
        <taxon>Orchesellinae</taxon>
        <taxon>Orchesella</taxon>
    </lineage>
</organism>
<evidence type="ECO:0000313" key="2">
    <source>
        <dbReference type="EMBL" id="CAL8110512.1"/>
    </source>
</evidence>
<dbReference type="Proteomes" id="UP001642540">
    <property type="component" value="Unassembled WGS sequence"/>
</dbReference>
<name>A0ABP1QVX9_9HEXA</name>
<proteinExistence type="predicted"/>
<feature type="chain" id="PRO_5045510557" evidence="1">
    <location>
        <begin position="39"/>
        <end position="372"/>
    </location>
</feature>
<sequence>MALETAAKIIHFPCNSSRIKLTFLLITLICEACLYTLAETDQVSKRTLNGEVAEEIGNPAGAPEEDTSHFFASLENQDDDISAYKRHLGAIAALSGYRSSGGSKAFIPPSKKHLGSIAAQSVRPAARKYEYLTPSEREMYKRHLGSLMAISKSKLKPLTRSLKEPSDYRMDSLTDKGELETPTMNHVMNSHPWLNYGNTFDPDIISREEIQLAPELFLDVYSHQPNLQNENLHFPSQLEYANDVSDNKLPSMHLPQLDESLNEELLDNDVEGTIGDDAPIKSKRFLGPLARGGWFPRHFRGIISENSFGKRHIGSLARLGWMPHAKGAGTGRLNDLEEQRGEIGLKRNNAYPRRRMLYHFTAPSLWTSPRGK</sequence>
<keyword evidence="1" id="KW-0732">Signal</keyword>
<accession>A0ABP1QVX9</accession>
<dbReference type="EMBL" id="CAXLJM020000045">
    <property type="protein sequence ID" value="CAL8110512.1"/>
    <property type="molecule type" value="Genomic_DNA"/>
</dbReference>
<comment type="caution">
    <text evidence="2">The sequence shown here is derived from an EMBL/GenBank/DDBJ whole genome shotgun (WGS) entry which is preliminary data.</text>
</comment>
<reference evidence="2 3" key="1">
    <citation type="submission" date="2024-08" db="EMBL/GenBank/DDBJ databases">
        <authorList>
            <person name="Cucini C."/>
            <person name="Frati F."/>
        </authorList>
    </citation>
    <scope>NUCLEOTIDE SEQUENCE [LARGE SCALE GENOMIC DNA]</scope>
</reference>
<gene>
    <name evidence="2" type="ORF">ODALV1_LOCUS14315</name>
</gene>